<dbReference type="GO" id="GO:0106245">
    <property type="term" value="F:L-serine-phosphatidylethanolamine phosphatidyltransferase activity"/>
    <property type="evidence" value="ECO:0007669"/>
    <property type="project" value="UniProtKB-UniRule"/>
</dbReference>
<evidence type="ECO:0000313" key="3">
    <source>
        <dbReference type="Proteomes" id="UP000281553"/>
    </source>
</evidence>
<keyword evidence="1" id="KW-0812">Transmembrane</keyword>
<comment type="subcellular location">
    <subcellularLocation>
        <location evidence="1">Endoplasmic reticulum membrane</location>
        <topology evidence="1">Multi-pass membrane protein</topology>
    </subcellularLocation>
</comment>
<dbReference type="UniPathway" id="UPA00948"/>
<dbReference type="Pfam" id="PF03034">
    <property type="entry name" value="PSS"/>
    <property type="match status" value="1"/>
</dbReference>
<dbReference type="EMBL" id="UYRU01050809">
    <property type="protein sequence ID" value="VDN11140.1"/>
    <property type="molecule type" value="Genomic_DNA"/>
</dbReference>
<dbReference type="GO" id="GO:0005789">
    <property type="term" value="C:endoplasmic reticulum membrane"/>
    <property type="evidence" value="ECO:0007669"/>
    <property type="project" value="UniProtKB-SubCell"/>
</dbReference>
<protein>
    <recommendedName>
        <fullName evidence="1">Phosphatidylserine synthase</fullName>
        <ecNumber evidence="1">2.7.8.29</ecNumber>
    </recommendedName>
    <alternativeName>
        <fullName evidence="1">Serine-exchange enzyme</fullName>
    </alternativeName>
</protein>
<keyword evidence="1" id="KW-0444">Lipid biosynthesis</keyword>
<keyword evidence="1" id="KW-0808">Transferase</keyword>
<reference evidence="2 3" key="1">
    <citation type="submission" date="2018-11" db="EMBL/GenBank/DDBJ databases">
        <authorList>
            <consortium name="Pathogen Informatics"/>
        </authorList>
    </citation>
    <scope>NUCLEOTIDE SEQUENCE [LARGE SCALE GENOMIC DNA]</scope>
</reference>
<name>A0A3P7LCN0_DIBLA</name>
<evidence type="ECO:0000313" key="2">
    <source>
        <dbReference type="EMBL" id="VDN11140.1"/>
    </source>
</evidence>
<comment type="similarity">
    <text evidence="1">Belongs to the phosphatidyl serine synthase family.</text>
</comment>
<comment type="catalytic activity">
    <reaction evidence="1">
        <text>a 1,2-diacyl-sn-glycero-3-phosphoethanolamine + L-serine = a 1,2-diacyl-sn-glycero-3-phospho-L-serine + ethanolamine</text>
        <dbReference type="Rhea" id="RHEA:27606"/>
        <dbReference type="ChEBI" id="CHEBI:33384"/>
        <dbReference type="ChEBI" id="CHEBI:57262"/>
        <dbReference type="ChEBI" id="CHEBI:57603"/>
        <dbReference type="ChEBI" id="CHEBI:64612"/>
        <dbReference type="EC" id="2.7.8.29"/>
    </reaction>
</comment>
<comment type="caution">
    <text evidence="1">Lacks conserved residue(s) required for the propagation of feature annotation.</text>
</comment>
<feature type="transmembrane region" description="Helical" evidence="1">
    <location>
        <begin position="127"/>
        <end position="149"/>
    </location>
</feature>
<dbReference type="GO" id="GO:0006659">
    <property type="term" value="P:phosphatidylserine biosynthetic process"/>
    <property type="evidence" value="ECO:0007669"/>
    <property type="project" value="UniProtKB-UniRule"/>
</dbReference>
<accession>A0A3P7LCN0</accession>
<keyword evidence="1" id="KW-0594">Phospholipid biosynthesis</keyword>
<comment type="function">
    <text evidence="1">Catalyzes a base-exchange reaction in which the polar head group of phosphatidylethanolamine (PE) is replaced by L-serine.</text>
</comment>
<feature type="transmembrane region" description="Helical" evidence="1">
    <location>
        <begin position="48"/>
        <end position="70"/>
    </location>
</feature>
<dbReference type="OrthoDB" id="10265393at2759"/>
<keyword evidence="1" id="KW-0256">Endoplasmic reticulum</keyword>
<keyword evidence="1" id="KW-0443">Lipid metabolism</keyword>
<organism evidence="2 3">
    <name type="scientific">Dibothriocephalus latus</name>
    <name type="common">Fish tapeworm</name>
    <name type="synonym">Diphyllobothrium latum</name>
    <dbReference type="NCBI Taxonomy" id="60516"/>
    <lineage>
        <taxon>Eukaryota</taxon>
        <taxon>Metazoa</taxon>
        <taxon>Spiralia</taxon>
        <taxon>Lophotrochozoa</taxon>
        <taxon>Platyhelminthes</taxon>
        <taxon>Cestoda</taxon>
        <taxon>Eucestoda</taxon>
        <taxon>Diphyllobothriidea</taxon>
        <taxon>Diphyllobothriidae</taxon>
        <taxon>Dibothriocephalus</taxon>
    </lineage>
</organism>
<keyword evidence="1" id="KW-1208">Phospholipid metabolism</keyword>
<keyword evidence="1" id="KW-1133">Transmembrane helix</keyword>
<keyword evidence="3" id="KW-1185">Reference proteome</keyword>
<dbReference type="InterPro" id="IPR004277">
    <property type="entry name" value="PSS"/>
</dbReference>
<evidence type="ECO:0000256" key="1">
    <source>
        <dbReference type="RuleBase" id="RU368094"/>
    </source>
</evidence>
<feature type="transmembrane region" description="Helical" evidence="1">
    <location>
        <begin position="189"/>
        <end position="210"/>
    </location>
</feature>
<feature type="transmembrane region" description="Helical" evidence="1">
    <location>
        <begin position="97"/>
        <end position="115"/>
    </location>
</feature>
<dbReference type="Proteomes" id="UP000281553">
    <property type="component" value="Unassembled WGS sequence"/>
</dbReference>
<dbReference type="EC" id="2.7.8.29" evidence="1"/>
<proteinExistence type="inferred from homology"/>
<gene>
    <name evidence="2" type="ORF">DILT_LOCUS6971</name>
</gene>
<comment type="pathway">
    <text evidence="1">Phospholipid metabolism; phosphatidylserine biosynthesis.</text>
</comment>
<dbReference type="AlphaFoldDB" id="A0A3P7LCN0"/>
<keyword evidence="1" id="KW-0472">Membrane</keyword>
<sequence length="250" mass="29085">MNSSKIPGAKVGRFQGLRRRLFSESSVDKEYFKKNIEQQPVEDITLNIFYQSRSITILIVIVAALTWVAFTRQVSSKCRHNLILYLRSTGYPLEDDLFHGALCVITVFLIISVMIMPNGPFTRPHPLVWRVVFGASLLYFLSIVFVLFLRLEDARKILFYLDPALRKMRHCDILDKEYAVNCSQVRQPVLFLFIFSSNIFMFITVLSAPAKYFENSPGFVWRPTIERVIKFQTVRNDRRPQNEGFTETEP</sequence>